<dbReference type="PANTHER" id="PTHR30146">
    <property type="entry name" value="LACI-RELATED TRANSCRIPTIONAL REPRESSOR"/>
    <property type="match status" value="1"/>
</dbReference>
<dbReference type="InterPro" id="IPR000843">
    <property type="entry name" value="HTH_LacI"/>
</dbReference>
<evidence type="ECO:0000313" key="6">
    <source>
        <dbReference type="Proteomes" id="UP000287857"/>
    </source>
</evidence>
<keyword evidence="1" id="KW-0805">Transcription regulation</keyword>
<dbReference type="AlphaFoldDB" id="A0A429ZYQ5"/>
<evidence type="ECO:0000259" key="4">
    <source>
        <dbReference type="PROSITE" id="PS50932"/>
    </source>
</evidence>
<dbReference type="PROSITE" id="PS50932">
    <property type="entry name" value="HTH_LACI_2"/>
    <property type="match status" value="1"/>
</dbReference>
<gene>
    <name evidence="5" type="ORF">CBF37_05330</name>
</gene>
<dbReference type="Pfam" id="PF13377">
    <property type="entry name" value="Peripla_BP_3"/>
    <property type="match status" value="1"/>
</dbReference>
<dbReference type="SMART" id="SM00354">
    <property type="entry name" value="HTH_LACI"/>
    <property type="match status" value="1"/>
</dbReference>
<feature type="domain" description="HTH lacI-type" evidence="4">
    <location>
        <begin position="2"/>
        <end position="55"/>
    </location>
</feature>
<dbReference type="PANTHER" id="PTHR30146:SF149">
    <property type="entry name" value="HTH-TYPE TRANSCRIPTIONAL REGULATOR EBGR"/>
    <property type="match status" value="1"/>
</dbReference>
<dbReference type="CDD" id="cd01392">
    <property type="entry name" value="HTH_LacI"/>
    <property type="match status" value="1"/>
</dbReference>
<dbReference type="GO" id="GO:0000976">
    <property type="term" value="F:transcription cis-regulatory region binding"/>
    <property type="evidence" value="ECO:0007669"/>
    <property type="project" value="TreeGrafter"/>
</dbReference>
<evidence type="ECO:0000256" key="1">
    <source>
        <dbReference type="ARBA" id="ARBA00023015"/>
    </source>
</evidence>
<dbReference type="CDD" id="cd01544">
    <property type="entry name" value="PBP1_GalR"/>
    <property type="match status" value="1"/>
</dbReference>
<dbReference type="InterPro" id="IPR028082">
    <property type="entry name" value="Peripla_BP_I"/>
</dbReference>
<dbReference type="SUPFAM" id="SSF47413">
    <property type="entry name" value="lambda repressor-like DNA-binding domains"/>
    <property type="match status" value="1"/>
</dbReference>
<dbReference type="PROSITE" id="PS00356">
    <property type="entry name" value="HTH_LACI_1"/>
    <property type="match status" value="1"/>
</dbReference>
<reference evidence="5 6" key="1">
    <citation type="submission" date="2017-05" db="EMBL/GenBank/DDBJ databases">
        <title>Vagococcus spp. assemblies.</title>
        <authorList>
            <person name="Gulvik C.A."/>
        </authorList>
    </citation>
    <scope>NUCLEOTIDE SEQUENCE [LARGE SCALE GENOMIC DNA]</scope>
    <source>
        <strain evidence="5 6">SS1995</strain>
    </source>
</reference>
<name>A0A429ZYQ5_9ENTE</name>
<dbReference type="Gene3D" id="1.10.260.40">
    <property type="entry name" value="lambda repressor-like DNA-binding domains"/>
    <property type="match status" value="1"/>
</dbReference>
<dbReference type="EMBL" id="NGJS01000006">
    <property type="protein sequence ID" value="RST99088.1"/>
    <property type="molecule type" value="Genomic_DNA"/>
</dbReference>
<keyword evidence="3" id="KW-0804">Transcription</keyword>
<dbReference type="InterPro" id="IPR046335">
    <property type="entry name" value="LacI/GalR-like_sensor"/>
</dbReference>
<comment type="caution">
    <text evidence="5">The sequence shown here is derived from an EMBL/GenBank/DDBJ whole genome shotgun (WGS) entry which is preliminary data.</text>
</comment>
<evidence type="ECO:0000256" key="2">
    <source>
        <dbReference type="ARBA" id="ARBA00023125"/>
    </source>
</evidence>
<dbReference type="SUPFAM" id="SSF53822">
    <property type="entry name" value="Periplasmic binding protein-like I"/>
    <property type="match status" value="1"/>
</dbReference>
<protein>
    <submittedName>
        <fullName evidence="5">LacI family transcriptional regulator</fullName>
    </submittedName>
</protein>
<dbReference type="GO" id="GO:0003700">
    <property type="term" value="F:DNA-binding transcription factor activity"/>
    <property type="evidence" value="ECO:0007669"/>
    <property type="project" value="TreeGrafter"/>
</dbReference>
<dbReference type="RefSeq" id="WP_125983718.1">
    <property type="nucleotide sequence ID" value="NZ_NGJS01000006.1"/>
</dbReference>
<sequence length="330" mass="37695">MATIKDIAEKSGVSPATVSRVLNYDQDLSVSEETKKRIFEATEQLNYTKHLAKRKQFVGKIGLLQWYDEKEELDDLYYMSIRLGIEKAAEQLNYTIEKLTWSEQEMSESDLDGILILGKVSPTELARLRSEHETLVFIDYDALKEGFTSIVVDYEQSVWLALDYFIKQGIKDIGILSGLETTKWEKIPLADRRLTYFENLMKQYNLYQSKYIYQTNFTVEGGYDKLTQLIKEKKPLPQAFFCSSDAIAIGAQRAIQEHGLRIPDDIQIIGFNDISTAKYVQPALTTVKVYTEWMGELAVKTLLDLVESSPPVPQKITIASELIVRGSTKK</sequence>
<dbReference type="Gene3D" id="3.40.50.2300">
    <property type="match status" value="2"/>
</dbReference>
<dbReference type="PRINTS" id="PR00036">
    <property type="entry name" value="HTHLACI"/>
</dbReference>
<dbReference type="Pfam" id="PF00356">
    <property type="entry name" value="LacI"/>
    <property type="match status" value="1"/>
</dbReference>
<evidence type="ECO:0000313" key="5">
    <source>
        <dbReference type="EMBL" id="RST99088.1"/>
    </source>
</evidence>
<dbReference type="InterPro" id="IPR010982">
    <property type="entry name" value="Lambda_DNA-bd_dom_sf"/>
</dbReference>
<evidence type="ECO:0000256" key="3">
    <source>
        <dbReference type="ARBA" id="ARBA00023163"/>
    </source>
</evidence>
<dbReference type="OrthoDB" id="43195at2"/>
<keyword evidence="6" id="KW-1185">Reference proteome</keyword>
<dbReference type="Proteomes" id="UP000287857">
    <property type="component" value="Unassembled WGS sequence"/>
</dbReference>
<organism evidence="5 6">
    <name type="scientific">Vagococcus vulneris</name>
    <dbReference type="NCBI Taxonomy" id="1977869"/>
    <lineage>
        <taxon>Bacteria</taxon>
        <taxon>Bacillati</taxon>
        <taxon>Bacillota</taxon>
        <taxon>Bacilli</taxon>
        <taxon>Lactobacillales</taxon>
        <taxon>Enterococcaceae</taxon>
        <taxon>Vagococcus</taxon>
    </lineage>
</organism>
<proteinExistence type="predicted"/>
<accession>A0A429ZYQ5</accession>
<keyword evidence="2" id="KW-0238">DNA-binding</keyword>